<dbReference type="InterPro" id="IPR013320">
    <property type="entry name" value="ConA-like_dom_sf"/>
</dbReference>
<dbReference type="Proteomes" id="UP000621500">
    <property type="component" value="Unassembled WGS sequence"/>
</dbReference>
<accession>A0ABQ4EU98</accession>
<dbReference type="SUPFAM" id="SSF49899">
    <property type="entry name" value="Concanavalin A-like lectins/glucanases"/>
    <property type="match status" value="2"/>
</dbReference>
<sequence>MTGRMDMHISTGKGVTVAGRTRRRSRFLLLGLLAGLAGLLSPAVLAPEPDAALRAAPVAVEEELVRDTEAEAIVAAAALNQPVEVLAYRSEYRDVFAQPDGSLVANDHAQPVRVIQGDTWVPADATLVHQPDGSITPTAALIDVRFSGGGAAPLAVVTRENRSMTLQWPYPLPAPTLNGDQAVYPEVFPDVDLVVNATIEGFAHVIVLKTPEAANLPELQDLELGVSAVGFTVQETEEGGVAALDPATGNPVFEANAPIMWDSGEPETVGAARSGQSDYESTWGPPEGATVAPVDLTLADGVLTLTPDAAMLADPATNWPVYLDPVWQATTNSSWAMVDSGYPSEEYWKFDGKRHERIGLCPDSCNSSKVKRLLYTLATPYSGKTILSAEFRVTMQHAWNSTARAASIYLMPRGISSSTNWGNQPGGANWDSGANLLDTRSPTGTQSTCTSTNQNAGWNVKEAVDLAAARGTASITLGLKATNETNSQHSKRFCDNAVLSVRYNRAPSMPNLADLKQSPGGDCLSGASRPYVDTPPRLTAVLRDPDHSSAHAEQVKGEFRVTWTPQGGTAQTRTYVTGLKSSGSRFEYVVPADIPQDVVISWDVRASDNTTWGGWSSTGRSRCEFIFDKTSPSAPDVDSPQFLPLDAADNGTPDAHLCLSDDEWRGSIGVHSSFTFDSAATDVVAYEYGFNTNPLPENRVVPSVAGGPVTVQWLPDREGPRFVTVQAFDRGGRSSSIATCTFRVGKRPPTAQWALTEVAGARDAGDAYGGFNASVGTGVTFGVPGPGGSADTAARLDGTANGYLATEENVLTDTANSFAVTAWVKVTDVNRRQVAVSQDGSGEPGFSLGVEGGAWVFRMPVNDVVSLGEWKVSVAGATTGWTFLAASYDGVQRVMSLQVGDAAPVTAQRRSQSKSRGAVQLGRRLTKHGYTDYWGGDLADVSVFDRLVQAGEVDGLKKTAPRRTAYWQLNAVTGTTSPEYDGGAGQTLGTEASIFRHPATALLGGGHLSLSGEPASYASTTANADTAGSFTIAARVRLGSSCFGTPMTVLSLKGAHNTAVSVRCSAEGQWQLAVRDNDVADAEPIVRDSEQAPKTNGRGDHVAVVYNGYTREMLFYLNGEVVESIDLVSPFQATGGLQVGRAFADNAYGEHLSGAIDDVRIYSGVADRTLVQRITNPLREQPTY</sequence>
<protein>
    <recommendedName>
        <fullName evidence="4">LamG-like jellyroll fold domain-containing protein</fullName>
    </recommendedName>
</protein>
<evidence type="ECO:0000259" key="4">
    <source>
        <dbReference type="SMART" id="SM00560"/>
    </source>
</evidence>
<name>A0ABQ4EU98_9ACTN</name>
<evidence type="ECO:0000313" key="6">
    <source>
        <dbReference type="Proteomes" id="UP000621500"/>
    </source>
</evidence>
<evidence type="ECO:0000256" key="1">
    <source>
        <dbReference type="ARBA" id="ARBA00022729"/>
    </source>
</evidence>
<dbReference type="EMBL" id="BONX01000033">
    <property type="protein sequence ID" value="GIG98225.1"/>
    <property type="molecule type" value="Genomic_DNA"/>
</dbReference>
<evidence type="ECO:0000256" key="3">
    <source>
        <dbReference type="SAM" id="MobiDB-lite"/>
    </source>
</evidence>
<keyword evidence="1" id="KW-0732">Signal</keyword>
<reference evidence="5 6" key="1">
    <citation type="submission" date="2021-01" db="EMBL/GenBank/DDBJ databases">
        <title>Whole genome shotgun sequence of Plantactinospora mayteni NBRC 109088.</title>
        <authorList>
            <person name="Komaki H."/>
            <person name="Tamura T."/>
        </authorList>
    </citation>
    <scope>NUCLEOTIDE SEQUENCE [LARGE SCALE GENOMIC DNA]</scope>
    <source>
        <strain evidence="5 6">NBRC 109088</strain>
    </source>
</reference>
<dbReference type="SMART" id="SM00560">
    <property type="entry name" value="LamGL"/>
    <property type="match status" value="2"/>
</dbReference>
<keyword evidence="6" id="KW-1185">Reference proteome</keyword>
<comment type="caution">
    <text evidence="5">The sequence shown here is derived from an EMBL/GenBank/DDBJ whole genome shotgun (WGS) entry which is preliminary data.</text>
</comment>
<evidence type="ECO:0000313" key="5">
    <source>
        <dbReference type="EMBL" id="GIG98225.1"/>
    </source>
</evidence>
<proteinExistence type="predicted"/>
<feature type="region of interest" description="Disordered" evidence="3">
    <location>
        <begin position="510"/>
        <end position="530"/>
    </location>
</feature>
<evidence type="ECO:0000256" key="2">
    <source>
        <dbReference type="ARBA" id="ARBA00023157"/>
    </source>
</evidence>
<dbReference type="InterPro" id="IPR006558">
    <property type="entry name" value="LamG-like"/>
</dbReference>
<organism evidence="5 6">
    <name type="scientific">Plantactinospora mayteni</name>
    <dbReference type="NCBI Taxonomy" id="566021"/>
    <lineage>
        <taxon>Bacteria</taxon>
        <taxon>Bacillati</taxon>
        <taxon>Actinomycetota</taxon>
        <taxon>Actinomycetes</taxon>
        <taxon>Micromonosporales</taxon>
        <taxon>Micromonosporaceae</taxon>
        <taxon>Plantactinospora</taxon>
    </lineage>
</organism>
<gene>
    <name evidence="5" type="ORF">Pma05_47980</name>
</gene>
<feature type="domain" description="LamG-like jellyroll fold" evidence="4">
    <location>
        <begin position="1028"/>
        <end position="1169"/>
    </location>
</feature>
<feature type="domain" description="LamG-like jellyroll fold" evidence="4">
    <location>
        <begin position="816"/>
        <end position="951"/>
    </location>
</feature>
<dbReference type="Pfam" id="PF13385">
    <property type="entry name" value="Laminin_G_3"/>
    <property type="match status" value="2"/>
</dbReference>
<keyword evidence="2" id="KW-1015">Disulfide bond</keyword>
<dbReference type="Gene3D" id="2.60.120.200">
    <property type="match status" value="2"/>
</dbReference>